<dbReference type="PANTHER" id="PTHR11361">
    <property type="entry name" value="DNA MISMATCH REPAIR PROTEIN MUTS FAMILY MEMBER"/>
    <property type="match status" value="1"/>
</dbReference>
<feature type="transmembrane region" description="Helical" evidence="4">
    <location>
        <begin position="220"/>
        <end position="240"/>
    </location>
</feature>
<dbReference type="CDD" id="cd03283">
    <property type="entry name" value="ABC_MutS-like"/>
    <property type="match status" value="1"/>
</dbReference>
<dbReference type="Gene3D" id="1.10.1420.10">
    <property type="match status" value="1"/>
</dbReference>
<evidence type="ECO:0000313" key="6">
    <source>
        <dbReference type="EMBL" id="AHF06277.1"/>
    </source>
</evidence>
<feature type="transmembrane region" description="Helical" evidence="4">
    <location>
        <begin position="54"/>
        <end position="72"/>
    </location>
</feature>
<proteinExistence type="predicted"/>
<dbReference type="InterPro" id="IPR036187">
    <property type="entry name" value="DNA_mismatch_repair_MutS_sf"/>
</dbReference>
<dbReference type="SUPFAM" id="SSF48334">
    <property type="entry name" value="DNA repair protein MutS, domain III"/>
    <property type="match status" value="1"/>
</dbReference>
<dbReference type="InterPro" id="IPR045076">
    <property type="entry name" value="MutS"/>
</dbReference>
<dbReference type="EMBL" id="CP007032">
    <property type="protein sequence ID" value="AHF06277.1"/>
    <property type="molecule type" value="Genomic_DNA"/>
</dbReference>
<keyword evidence="3" id="KW-0238">DNA-binding</keyword>
<evidence type="ECO:0000256" key="4">
    <source>
        <dbReference type="SAM" id="Phobius"/>
    </source>
</evidence>
<dbReference type="OrthoDB" id="9802448at2"/>
<evidence type="ECO:0000256" key="3">
    <source>
        <dbReference type="ARBA" id="ARBA00023125"/>
    </source>
</evidence>
<dbReference type="KEGG" id="dmt:DESME_03800"/>
<reference evidence="6 7" key="1">
    <citation type="submission" date="2013-12" db="EMBL/GenBank/DDBJ databases">
        <authorList>
            <consortium name="DOE Joint Genome Institute"/>
            <person name="Smidt H."/>
            <person name="Huntemann M."/>
            <person name="Han J."/>
            <person name="Chen A."/>
            <person name="Kyrpides N."/>
            <person name="Mavromatis K."/>
            <person name="Markowitz V."/>
            <person name="Palaniappan K."/>
            <person name="Ivanova N."/>
            <person name="Schaumberg A."/>
            <person name="Pati A."/>
            <person name="Liolios K."/>
            <person name="Nordberg H.P."/>
            <person name="Cantor M.N."/>
            <person name="Hua S.X."/>
            <person name="Woyke T."/>
        </authorList>
    </citation>
    <scope>NUCLEOTIDE SEQUENCE [LARGE SCALE GENOMIC DNA]</scope>
    <source>
        <strain evidence="7">DSM 15288</strain>
    </source>
</reference>
<dbReference type="PANTHER" id="PTHR11361:SF99">
    <property type="entry name" value="DNA MISMATCH REPAIR PROTEIN"/>
    <property type="match status" value="1"/>
</dbReference>
<dbReference type="eggNOG" id="COG0249">
    <property type="taxonomic scope" value="Bacteria"/>
</dbReference>
<dbReference type="InterPro" id="IPR000432">
    <property type="entry name" value="DNA_mismatch_repair_MutS_C"/>
</dbReference>
<dbReference type="AlphaFoldDB" id="W0E6B0"/>
<dbReference type="RefSeq" id="WP_006715224.1">
    <property type="nucleotide sequence ID" value="NZ_CP007032.1"/>
</dbReference>
<organism evidence="6 7">
    <name type="scientific">Desulfitobacterium metallireducens DSM 15288</name>
    <dbReference type="NCBI Taxonomy" id="871968"/>
    <lineage>
        <taxon>Bacteria</taxon>
        <taxon>Bacillati</taxon>
        <taxon>Bacillota</taxon>
        <taxon>Clostridia</taxon>
        <taxon>Eubacteriales</taxon>
        <taxon>Desulfitobacteriaceae</taxon>
        <taxon>Desulfitobacterium</taxon>
    </lineage>
</organism>
<dbReference type="Gene3D" id="3.40.50.300">
    <property type="entry name" value="P-loop containing nucleotide triphosphate hydrolases"/>
    <property type="match status" value="1"/>
</dbReference>
<dbReference type="HOGENOM" id="CLU_030717_0_0_9"/>
<dbReference type="GO" id="GO:0005829">
    <property type="term" value="C:cytosol"/>
    <property type="evidence" value="ECO:0007669"/>
    <property type="project" value="TreeGrafter"/>
</dbReference>
<dbReference type="GO" id="GO:0006298">
    <property type="term" value="P:mismatch repair"/>
    <property type="evidence" value="ECO:0007669"/>
    <property type="project" value="InterPro"/>
</dbReference>
<dbReference type="Pfam" id="PF00488">
    <property type="entry name" value="MutS_V"/>
    <property type="match status" value="1"/>
</dbReference>
<evidence type="ECO:0000256" key="1">
    <source>
        <dbReference type="ARBA" id="ARBA00022741"/>
    </source>
</evidence>
<feature type="domain" description="DNA mismatch repair proteins mutS family" evidence="5">
    <location>
        <begin position="422"/>
        <end position="601"/>
    </location>
</feature>
<evidence type="ECO:0000313" key="7">
    <source>
        <dbReference type="Proteomes" id="UP000010847"/>
    </source>
</evidence>
<dbReference type="SMART" id="SM00534">
    <property type="entry name" value="MUTSac"/>
    <property type="match status" value="1"/>
</dbReference>
<keyword evidence="4" id="KW-0472">Membrane</keyword>
<dbReference type="GO" id="GO:0140664">
    <property type="term" value="F:ATP-dependent DNA damage sensor activity"/>
    <property type="evidence" value="ECO:0007669"/>
    <property type="project" value="InterPro"/>
</dbReference>
<dbReference type="STRING" id="871968.DESME_03800"/>
<feature type="transmembrane region" description="Helical" evidence="4">
    <location>
        <begin position="30"/>
        <end position="48"/>
    </location>
</feature>
<keyword evidence="4" id="KW-0812">Transmembrane</keyword>
<dbReference type="GO" id="GO:0030983">
    <property type="term" value="F:mismatched DNA binding"/>
    <property type="evidence" value="ECO:0007669"/>
    <property type="project" value="InterPro"/>
</dbReference>
<keyword evidence="7" id="KW-1185">Reference proteome</keyword>
<dbReference type="Proteomes" id="UP000010847">
    <property type="component" value="Chromosome"/>
</dbReference>
<keyword evidence="2" id="KW-0067">ATP-binding</keyword>
<dbReference type="InterPro" id="IPR027417">
    <property type="entry name" value="P-loop_NTPase"/>
</dbReference>
<name>W0E6B0_9FIRM</name>
<accession>W0E6B0</accession>
<gene>
    <name evidence="6" type="ORF">DESME_03800</name>
</gene>
<dbReference type="SUPFAM" id="SSF52540">
    <property type="entry name" value="P-loop containing nucleoside triphosphate hydrolases"/>
    <property type="match status" value="1"/>
</dbReference>
<dbReference type="GO" id="GO:0005524">
    <property type="term" value="F:ATP binding"/>
    <property type="evidence" value="ECO:0007669"/>
    <property type="project" value="UniProtKB-KW"/>
</dbReference>
<protein>
    <submittedName>
        <fullName evidence="6">DNA mismatch repair protein</fullName>
    </submittedName>
</protein>
<evidence type="ECO:0000259" key="5">
    <source>
        <dbReference type="SMART" id="SM00534"/>
    </source>
</evidence>
<keyword evidence="4" id="KW-1133">Transmembrane helix</keyword>
<evidence type="ECO:0000256" key="2">
    <source>
        <dbReference type="ARBA" id="ARBA00022840"/>
    </source>
</evidence>
<keyword evidence="1" id="KW-0547">Nucleotide-binding</keyword>
<sequence length="603" mass="69600">MKEPQKIYARRKQSFEKLHKKQQQTANRLSNYRLITIILGFALAFFFYRTFNSFMSIAMGFLTIILFIYLAIQHKRVRIQLKYSEILIELNRKGKDRLTGDWVKFKDSGVEFKDVNHPYGSDLDLFGQGSIFQWINSARTPRGRETLAKVLKEPLKDPSEITTRQKAIIELAQKLSWRQRFESEGILISDQLKSTEALIRWAEESDESYLQPLVKLGMRILPLVTVLMIILYGLQLAIPWQIPTLLVVVQYILLKVYGTERAQVLSTVYRYEASIKTYTKMLKHLEDQNYTSPWLKVRQEILRNKSGQPAYQQIQKLSKIADWISNRENAIFLIVNILTLWDYQCMIALEEWKKESGKLLIKWLEVLAEIEALSSLANIRFDNPDWAMPEILSSNGLAAQKMGHPLLTQKKVTNDFEMKSPSGVILITGSNMSGKSTFLRTVGSNLVLAYTGAPVCAKTFSCSLMNIWTCMRVSDNLEQSISSFYAEILRIKQIVEAAKTDKPVFFLLDEIFKGTNSHDRHYGAKALINQLQKDGEIGLISTHDLELGELEKESHGRVKNYNFREFYQDQEIHFDYKLRPGISTTRNALYLIKMAGIELDEEI</sequence>